<dbReference type="PANTHER" id="PTHR47991">
    <property type="entry name" value="OXOGLUTARATE/IRON-DEPENDENT DIOXYGENASE"/>
    <property type="match status" value="1"/>
</dbReference>
<evidence type="ECO:0000256" key="4">
    <source>
        <dbReference type="ARBA" id="ARBA00023004"/>
    </source>
</evidence>
<reference evidence="7" key="1">
    <citation type="submission" date="2016-06" db="EMBL/GenBank/DDBJ databases">
        <title>Parallel loss of symbiosis genes in relatives of nitrogen-fixing non-legume Parasponia.</title>
        <authorList>
            <person name="Van Velzen R."/>
            <person name="Holmer R."/>
            <person name="Bu F."/>
            <person name="Rutten L."/>
            <person name="Van Zeijl A."/>
            <person name="Liu W."/>
            <person name="Santuari L."/>
            <person name="Cao Q."/>
            <person name="Sharma T."/>
            <person name="Shen D."/>
            <person name="Roswanjaya Y."/>
            <person name="Wardhani T."/>
            <person name="Kalhor M.S."/>
            <person name="Jansen J."/>
            <person name="Van den Hoogen J."/>
            <person name="Gungor B."/>
            <person name="Hartog M."/>
            <person name="Hontelez J."/>
            <person name="Verver J."/>
            <person name="Yang W.-C."/>
            <person name="Schijlen E."/>
            <person name="Repin R."/>
            <person name="Schilthuizen M."/>
            <person name="Schranz E."/>
            <person name="Heidstra R."/>
            <person name="Miyata K."/>
            <person name="Fedorova E."/>
            <person name="Kohlen W."/>
            <person name="Bisseling T."/>
            <person name="Smit S."/>
            <person name="Geurts R."/>
        </authorList>
    </citation>
    <scope>NUCLEOTIDE SEQUENCE [LARGE SCALE GENOMIC DNA]</scope>
    <source>
        <strain evidence="7">cv. WU1-14</strain>
    </source>
</reference>
<organism evidence="6 7">
    <name type="scientific">Parasponia andersonii</name>
    <name type="common">Sponia andersonii</name>
    <dbReference type="NCBI Taxonomy" id="3476"/>
    <lineage>
        <taxon>Eukaryota</taxon>
        <taxon>Viridiplantae</taxon>
        <taxon>Streptophyta</taxon>
        <taxon>Embryophyta</taxon>
        <taxon>Tracheophyta</taxon>
        <taxon>Spermatophyta</taxon>
        <taxon>Magnoliopsida</taxon>
        <taxon>eudicotyledons</taxon>
        <taxon>Gunneridae</taxon>
        <taxon>Pentapetalae</taxon>
        <taxon>rosids</taxon>
        <taxon>fabids</taxon>
        <taxon>Rosales</taxon>
        <taxon>Cannabaceae</taxon>
        <taxon>Parasponia</taxon>
    </lineage>
</organism>
<comment type="similarity">
    <text evidence="1">Belongs to the iron/ascorbate-dependent oxidoreductase family.</text>
</comment>
<evidence type="ECO:0000256" key="1">
    <source>
        <dbReference type="ARBA" id="ARBA00008056"/>
    </source>
</evidence>
<dbReference type="InterPro" id="IPR005123">
    <property type="entry name" value="Oxoglu/Fe-dep_dioxygenase_dom"/>
</dbReference>
<dbReference type="InterPro" id="IPR026992">
    <property type="entry name" value="DIOX_N"/>
</dbReference>
<dbReference type="Proteomes" id="UP000237105">
    <property type="component" value="Unassembled WGS sequence"/>
</dbReference>
<dbReference type="EMBL" id="JXTB01000062">
    <property type="protein sequence ID" value="PON68552.1"/>
    <property type="molecule type" value="Genomic_DNA"/>
</dbReference>
<feature type="domain" description="Fe2OG dioxygenase" evidence="5">
    <location>
        <begin position="209"/>
        <end position="311"/>
    </location>
</feature>
<name>A0A2P5D5H0_PARAD</name>
<comment type="caution">
    <text evidence="6">The sequence shown here is derived from an EMBL/GenBank/DDBJ whole genome shotgun (WGS) entry which is preliminary data.</text>
</comment>
<evidence type="ECO:0000259" key="5">
    <source>
        <dbReference type="PROSITE" id="PS51471"/>
    </source>
</evidence>
<dbReference type="InterPro" id="IPR027443">
    <property type="entry name" value="IPNS-like_sf"/>
</dbReference>
<evidence type="ECO:0000313" key="7">
    <source>
        <dbReference type="Proteomes" id="UP000237105"/>
    </source>
</evidence>
<proteinExistence type="inferred from homology"/>
<feature type="domain" description="Fe2OG dioxygenase" evidence="5">
    <location>
        <begin position="594"/>
        <end position="694"/>
    </location>
</feature>
<dbReference type="InterPro" id="IPR050295">
    <property type="entry name" value="Plant_2OG-oxidoreductases"/>
</dbReference>
<keyword evidence="3" id="KW-0847">Vitamin C</keyword>
<dbReference type="Pfam" id="PF14226">
    <property type="entry name" value="DIOX_N"/>
    <property type="match status" value="2"/>
</dbReference>
<accession>A0A2P5D5H0</accession>
<protein>
    <submittedName>
        <fullName evidence="6">Isopenicillin N synthase-like</fullName>
    </submittedName>
</protein>
<keyword evidence="2" id="KW-0479">Metal-binding</keyword>
<dbReference type="InterPro" id="IPR044861">
    <property type="entry name" value="IPNS-like_FE2OG_OXY"/>
</dbReference>
<dbReference type="SUPFAM" id="SSF51197">
    <property type="entry name" value="Clavaminate synthase-like"/>
    <property type="match status" value="2"/>
</dbReference>
<dbReference type="PROSITE" id="PS51471">
    <property type="entry name" value="FE2OG_OXY"/>
    <property type="match status" value="2"/>
</dbReference>
<dbReference type="Pfam" id="PF03171">
    <property type="entry name" value="2OG-FeII_Oxy"/>
    <property type="match status" value="2"/>
</dbReference>
<gene>
    <name evidence="6" type="ORF">PanWU01x14_095230</name>
</gene>
<sequence length="741" mass="83050">MDSCTSEGTFRAPTIAGLVLPAEAVSQEIAIDGENLPQQFFVKDSTAFGSVDDSPPRIPIPVIDLSLLSSESELEKLRSALSSWGCFQAIGHGISSSFLDKVREMGKEFFSLPMEEKQKCSRAASDREGFGSDVVVSEEQVLDWCNRLSLRVFPEDGRRLNLWPENPKDFGETLIQYSKKIRSVMEVVLEAIAKSLGLEEDVFLKHFGDKAMMQARFNFYPPCPRTDKVLGIKPHSDKSGITVLLQDKEVEGLQVFKDNQWSRAPTIPHALLINLGDQMEIMTNGVMKSPVHRVTTNAEKLRISIAMLIEPDPEAQIGPLDGLVDEERPKMYKTVKNFGRFNYISFQKGLVALDAIKMLIRVTEPPVRLLIKISSLYTKSTYEQMDSNTPEKNFIASNMAGLVLPLEGVSQEIAIHGGNPPQQFYVKESAFGSVDYPPPVIPIPVIDLSLLSSESELEKLRSALTSWGCFQAIGHGISSSFLDKVREVGKEFFSLPMEEKQKCFRAASEGEGFGSDVVVSKEQVLDWCNRLFLMVFPEHRRRVNLWPENPGDFGETLIECTMKIRSVMDAVFVAIAKSLRLEEDVFLKRFGEKALMQARFNFYPPCPRTDKVLGLKPHSDKSGVTVLLQDKEVEGLQVFKDNQWSRVPTMPHALIINLGDQMEIMTNGVMKSPLHRVTTNAEKMRVSIAMLIEPDPEEEIGPVDGLVNEERLKLYKTVKNYGHFNYVCFQKGVVAIDAVKV</sequence>
<dbReference type="FunFam" id="2.60.120.330:FF:000018">
    <property type="entry name" value="2-oxoglutarate (2OG) and Fe(II)-dependent oxygenase superfamily protein"/>
    <property type="match status" value="2"/>
</dbReference>
<evidence type="ECO:0000256" key="3">
    <source>
        <dbReference type="ARBA" id="ARBA00022896"/>
    </source>
</evidence>
<dbReference type="GO" id="GO:0046872">
    <property type="term" value="F:metal ion binding"/>
    <property type="evidence" value="ECO:0007669"/>
    <property type="project" value="UniProtKB-KW"/>
</dbReference>
<dbReference type="Gene3D" id="2.60.120.330">
    <property type="entry name" value="B-lactam Antibiotic, Isopenicillin N Synthase, Chain"/>
    <property type="match status" value="2"/>
</dbReference>
<dbReference type="AlphaFoldDB" id="A0A2P5D5H0"/>
<dbReference type="OrthoDB" id="288590at2759"/>
<evidence type="ECO:0000256" key="2">
    <source>
        <dbReference type="ARBA" id="ARBA00022723"/>
    </source>
</evidence>
<dbReference type="GO" id="GO:0031418">
    <property type="term" value="F:L-ascorbic acid binding"/>
    <property type="evidence" value="ECO:0007669"/>
    <property type="project" value="UniProtKB-KW"/>
</dbReference>
<evidence type="ECO:0000313" key="6">
    <source>
        <dbReference type="EMBL" id="PON68552.1"/>
    </source>
</evidence>
<keyword evidence="4" id="KW-0408">Iron</keyword>
<keyword evidence="7" id="KW-1185">Reference proteome</keyword>